<reference evidence="1 2" key="1">
    <citation type="submission" date="2016-02" db="EMBL/GenBank/DDBJ databases">
        <authorList>
            <person name="Wen L."/>
            <person name="He K."/>
            <person name="Yang H."/>
        </authorList>
    </citation>
    <scope>NUCLEOTIDE SEQUENCE [LARGE SCALE GENOMIC DNA]</scope>
    <source>
        <strain evidence="1 2">DSM 22607</strain>
    </source>
</reference>
<gene>
    <name evidence="1" type="ORF">HMPREF3293_02149</name>
</gene>
<accession>A0A136Q2J4</accession>
<dbReference type="KEGG" id="cmiu:B1H56_04545"/>
<sequence>MFFISDIYTAATVFGVLLDNEKKVKVIFERKVVSQKWYGCSDGTTTGYLKIDMELIVERFLPAAGHIPGIIRGTW</sequence>
<organism evidence="1 2">
    <name type="scientific">Christensenella minuta</name>
    <dbReference type="NCBI Taxonomy" id="626937"/>
    <lineage>
        <taxon>Bacteria</taxon>
        <taxon>Bacillati</taxon>
        <taxon>Bacillota</taxon>
        <taxon>Clostridia</taxon>
        <taxon>Christensenellales</taxon>
        <taxon>Christensenellaceae</taxon>
        <taxon>Christensenella</taxon>
    </lineage>
</organism>
<dbReference type="EMBL" id="LSZW01000063">
    <property type="protein sequence ID" value="KXK64902.1"/>
    <property type="molecule type" value="Genomic_DNA"/>
</dbReference>
<dbReference type="STRING" id="626937.HMPREF3293_02149"/>
<dbReference type="RefSeq" id="WP_066518456.1">
    <property type="nucleotide sequence ID" value="NZ_CABMOF010000001.1"/>
</dbReference>
<keyword evidence="2" id="KW-1185">Reference proteome</keyword>
<protein>
    <submittedName>
        <fullName evidence="1">Uncharacterized protein</fullName>
    </submittedName>
</protein>
<comment type="caution">
    <text evidence="1">The sequence shown here is derived from an EMBL/GenBank/DDBJ whole genome shotgun (WGS) entry which is preliminary data.</text>
</comment>
<name>A0A136Q2J4_9FIRM</name>
<evidence type="ECO:0000313" key="1">
    <source>
        <dbReference type="EMBL" id="KXK64902.1"/>
    </source>
</evidence>
<dbReference type="AlphaFoldDB" id="A0A136Q2J4"/>
<dbReference type="Proteomes" id="UP000070366">
    <property type="component" value="Unassembled WGS sequence"/>
</dbReference>
<evidence type="ECO:0000313" key="2">
    <source>
        <dbReference type="Proteomes" id="UP000070366"/>
    </source>
</evidence>
<dbReference type="OrthoDB" id="9798587at2"/>
<proteinExistence type="predicted"/>